<keyword evidence="1" id="KW-1133">Transmembrane helix</keyword>
<dbReference type="EMBL" id="JBHTAH010000003">
    <property type="protein sequence ID" value="MFC7068998.1"/>
    <property type="molecule type" value="Genomic_DNA"/>
</dbReference>
<gene>
    <name evidence="2" type="ORF">ACFQL9_05020</name>
</gene>
<organism evidence="2 3">
    <name type="scientific">Halobaculum lipolyticum</name>
    <dbReference type="NCBI Taxonomy" id="3032001"/>
    <lineage>
        <taxon>Archaea</taxon>
        <taxon>Methanobacteriati</taxon>
        <taxon>Methanobacteriota</taxon>
        <taxon>Stenosarchaea group</taxon>
        <taxon>Halobacteria</taxon>
        <taxon>Halobacteriales</taxon>
        <taxon>Haloferacaceae</taxon>
        <taxon>Halobaculum</taxon>
    </lineage>
</organism>
<comment type="caution">
    <text evidence="2">The sequence shown here is derived from an EMBL/GenBank/DDBJ whole genome shotgun (WGS) entry which is preliminary data.</text>
</comment>
<name>A0ABD5W7W2_9EURY</name>
<sequence length="121" mass="13215">MASPAFEMTTLAGLAAMSLGLFVAGAFAWVVPDFLTYIGRMPEPSPFTQLVFFPWVFEGAYLLILLFEYPPELVIVVCFGVVSGATFLQPMFVDDDVERWPSRFVGVVLGIACLGLTALLL</sequence>
<dbReference type="GeneID" id="81125755"/>
<feature type="transmembrane region" description="Helical" evidence="1">
    <location>
        <begin position="104"/>
        <end position="120"/>
    </location>
</feature>
<dbReference type="RefSeq" id="WP_284030900.1">
    <property type="nucleotide sequence ID" value="NZ_CP126154.1"/>
</dbReference>
<evidence type="ECO:0000313" key="2">
    <source>
        <dbReference type="EMBL" id="MFC7068998.1"/>
    </source>
</evidence>
<protein>
    <submittedName>
        <fullName evidence="2">Uncharacterized protein</fullName>
    </submittedName>
</protein>
<proteinExistence type="predicted"/>
<keyword evidence="1" id="KW-0812">Transmembrane</keyword>
<evidence type="ECO:0000313" key="3">
    <source>
        <dbReference type="Proteomes" id="UP001596461"/>
    </source>
</evidence>
<dbReference type="AlphaFoldDB" id="A0ABD5W7W2"/>
<keyword evidence="3" id="KW-1185">Reference proteome</keyword>
<accession>A0ABD5W7W2</accession>
<feature type="transmembrane region" description="Helical" evidence="1">
    <location>
        <begin position="73"/>
        <end position="92"/>
    </location>
</feature>
<reference evidence="2 3" key="1">
    <citation type="journal article" date="2019" name="Int. J. Syst. Evol. Microbiol.">
        <title>The Global Catalogue of Microorganisms (GCM) 10K type strain sequencing project: providing services to taxonomists for standard genome sequencing and annotation.</title>
        <authorList>
            <consortium name="The Broad Institute Genomics Platform"/>
            <consortium name="The Broad Institute Genome Sequencing Center for Infectious Disease"/>
            <person name="Wu L."/>
            <person name="Ma J."/>
        </authorList>
    </citation>
    <scope>NUCLEOTIDE SEQUENCE [LARGE SCALE GENOMIC DNA]</scope>
    <source>
        <strain evidence="2 3">DT31</strain>
    </source>
</reference>
<evidence type="ECO:0000256" key="1">
    <source>
        <dbReference type="SAM" id="Phobius"/>
    </source>
</evidence>
<feature type="transmembrane region" description="Helical" evidence="1">
    <location>
        <begin position="47"/>
        <end position="66"/>
    </location>
</feature>
<dbReference type="Proteomes" id="UP001596461">
    <property type="component" value="Unassembled WGS sequence"/>
</dbReference>
<keyword evidence="1" id="KW-0472">Membrane</keyword>